<dbReference type="PANTHER" id="PTHR33332">
    <property type="entry name" value="REVERSE TRANSCRIPTASE DOMAIN-CONTAINING PROTEIN"/>
    <property type="match status" value="1"/>
</dbReference>
<dbReference type="EMBL" id="BAAFJT010000300">
    <property type="protein sequence ID" value="GAB0209208.1"/>
    <property type="molecule type" value="Genomic_DNA"/>
</dbReference>
<proteinExistence type="predicted"/>
<evidence type="ECO:0000313" key="2">
    <source>
        <dbReference type="EMBL" id="GAB0209208.1"/>
    </source>
</evidence>
<dbReference type="Proteomes" id="UP001623348">
    <property type="component" value="Unassembled WGS sequence"/>
</dbReference>
<dbReference type="AlphaFoldDB" id="A0ABC9YGK8"/>
<name>A0ABC9YGK8_GRUJA</name>
<evidence type="ECO:0000313" key="3">
    <source>
        <dbReference type="Proteomes" id="UP001623348"/>
    </source>
</evidence>
<gene>
    <name evidence="2" type="ORF">GRJ2_003386500</name>
</gene>
<keyword evidence="3" id="KW-1185">Reference proteome</keyword>
<accession>A0ABC9YGK8</accession>
<sequence>MSVLIAPIHKKKWTRKPTRLLKDDDELGPLREQEEETEPEVITRSLSLSELRDMQKDFSRHPGEHIVTWLLQCWDSRASSLELEGREAKQLGSLSREGGIDKAIGKKTQALSLWRQLLSSVRERYPFSEDVVCQPGKWTTMERGIQYLREIAMQDMVYYDPNNAQLLTVHELQGKTVTKGDSSRKNAAPLSTGQPPRPSERPNHTYDPLEGTSKSFLQEALHIDKVTLCQYVIFERSWRTGEVPEDWRKASVTLVLKKGKKEDPGNYRPVSFTSIPGKGSVLGLVLFNIFINDLDEGTECTLSKFADTKLGGVANTPEGCAAIQRDLDRLENWAKRVLHLGKDNPRHHQYRIGVDLLGSSAVEKDLGVLVDNKLSMSQQCALVAKKADGILGCIKKSVASRSREVILPLYSALVRPHLELCVQFWAPQFKKDRELLERVQRRVTGMIRGLEHLSHEERLRELGLCSLEKRRLRGDLINAYKYLKGRCLEDGARLFLMVPSDRTRSNGHKLEHRKFHLNVRKNFTLRVTKHWNRLPREVVESPSVEIFKTHLDMILCNLL</sequence>
<evidence type="ECO:0000256" key="1">
    <source>
        <dbReference type="SAM" id="MobiDB-lite"/>
    </source>
</evidence>
<reference evidence="2 3" key="1">
    <citation type="submission" date="2024-06" db="EMBL/GenBank/DDBJ databases">
        <title>The draft genome of Grus japonensis, version 3.</title>
        <authorList>
            <person name="Nabeshima K."/>
            <person name="Suzuki S."/>
            <person name="Onuma M."/>
        </authorList>
    </citation>
    <scope>NUCLEOTIDE SEQUENCE [LARGE SCALE GENOMIC DNA]</scope>
    <source>
        <strain evidence="2 3">451A</strain>
    </source>
</reference>
<feature type="region of interest" description="Disordered" evidence="1">
    <location>
        <begin position="175"/>
        <end position="210"/>
    </location>
</feature>
<comment type="caution">
    <text evidence="2">The sequence shown here is derived from an EMBL/GenBank/DDBJ whole genome shotgun (WGS) entry which is preliminary data.</text>
</comment>
<protein>
    <submittedName>
        <fullName evidence="2">Mitochondrial enolase superfamily member 1</fullName>
    </submittedName>
</protein>
<organism evidence="2 3">
    <name type="scientific">Grus japonensis</name>
    <name type="common">Japanese crane</name>
    <name type="synonym">Red-crowned crane</name>
    <dbReference type="NCBI Taxonomy" id="30415"/>
    <lineage>
        <taxon>Eukaryota</taxon>
        <taxon>Metazoa</taxon>
        <taxon>Chordata</taxon>
        <taxon>Craniata</taxon>
        <taxon>Vertebrata</taxon>
        <taxon>Euteleostomi</taxon>
        <taxon>Archelosauria</taxon>
        <taxon>Archosauria</taxon>
        <taxon>Dinosauria</taxon>
        <taxon>Saurischia</taxon>
        <taxon>Theropoda</taxon>
        <taxon>Coelurosauria</taxon>
        <taxon>Aves</taxon>
        <taxon>Neognathae</taxon>
        <taxon>Neoaves</taxon>
        <taxon>Gruiformes</taxon>
        <taxon>Gruidae</taxon>
        <taxon>Grus</taxon>
    </lineage>
</organism>